<dbReference type="InterPro" id="IPR014284">
    <property type="entry name" value="RNA_pol_sigma-70_dom"/>
</dbReference>
<dbReference type="GO" id="GO:0006352">
    <property type="term" value="P:DNA-templated transcription initiation"/>
    <property type="evidence" value="ECO:0007669"/>
    <property type="project" value="InterPro"/>
</dbReference>
<dbReference type="Proteomes" id="UP000270112">
    <property type="component" value="Unassembled WGS sequence"/>
</dbReference>
<evidence type="ECO:0000313" key="10">
    <source>
        <dbReference type="Proteomes" id="UP000253817"/>
    </source>
</evidence>
<dbReference type="Proteomes" id="UP000253817">
    <property type="component" value="Unassembled WGS sequence"/>
</dbReference>
<evidence type="ECO:0000256" key="3">
    <source>
        <dbReference type="ARBA" id="ARBA00023082"/>
    </source>
</evidence>
<dbReference type="EMBL" id="PPTT01000014">
    <property type="protein sequence ID" value="RDB68605.1"/>
    <property type="molecule type" value="Genomic_DNA"/>
</dbReference>
<dbReference type="CDD" id="cd06171">
    <property type="entry name" value="Sigma70_r4"/>
    <property type="match status" value="1"/>
</dbReference>
<dbReference type="Pfam" id="PF04545">
    <property type="entry name" value="Sigma70_r4"/>
    <property type="match status" value="1"/>
</dbReference>
<evidence type="ECO:0000256" key="2">
    <source>
        <dbReference type="ARBA" id="ARBA00023015"/>
    </source>
</evidence>
<protein>
    <recommendedName>
        <fullName evidence="12">RNA polymerase subunit sigma-24</fullName>
    </recommendedName>
</protein>
<keyword evidence="4" id="KW-0238">DNA-binding</keyword>
<gene>
    <name evidence="8" type="ORF">C1876_09130</name>
    <name evidence="9" type="ORF">DMP09_14430</name>
</gene>
<dbReference type="SUPFAM" id="SSF88946">
    <property type="entry name" value="Sigma2 domain of RNA polymerase sigma factors"/>
    <property type="match status" value="1"/>
</dbReference>
<dbReference type="InterPro" id="IPR007627">
    <property type="entry name" value="RNA_pol_sigma70_r2"/>
</dbReference>
<dbReference type="EMBL" id="QICC01000084">
    <property type="protein sequence ID" value="RNM40400.1"/>
    <property type="molecule type" value="Genomic_DNA"/>
</dbReference>
<keyword evidence="3" id="KW-0731">Sigma factor</keyword>
<evidence type="ECO:0000259" key="6">
    <source>
        <dbReference type="Pfam" id="PF04542"/>
    </source>
</evidence>
<dbReference type="InterPro" id="IPR007630">
    <property type="entry name" value="RNA_pol_sigma70_r4"/>
</dbReference>
<comment type="similarity">
    <text evidence="1">Belongs to the sigma-70 factor family. ECF subfamily.</text>
</comment>
<dbReference type="PANTHER" id="PTHR43133:SF8">
    <property type="entry name" value="RNA POLYMERASE SIGMA FACTOR HI_1459-RELATED"/>
    <property type="match status" value="1"/>
</dbReference>
<keyword evidence="10" id="KW-1185">Reference proteome</keyword>
<dbReference type="Pfam" id="PF04542">
    <property type="entry name" value="Sigma70_r2"/>
    <property type="match status" value="1"/>
</dbReference>
<reference evidence="11" key="2">
    <citation type="submission" date="2018-05" db="EMBL/GenBank/DDBJ databases">
        <title>Genome Sequencing of selected type strains of the family Eggerthellaceae.</title>
        <authorList>
            <person name="Danylec N."/>
            <person name="Stoll D.A."/>
            <person name="Doetsch A."/>
            <person name="Huch M."/>
        </authorList>
    </citation>
    <scope>NUCLEOTIDE SEQUENCE [LARGE SCALE GENOMIC DNA]</scope>
    <source>
        <strain evidence="11">DSM 16107</strain>
    </source>
</reference>
<feature type="domain" description="RNA polymerase sigma-70 region 4" evidence="7">
    <location>
        <begin position="106"/>
        <end position="154"/>
    </location>
</feature>
<dbReference type="RefSeq" id="WP_114546415.1">
    <property type="nucleotide sequence ID" value="NZ_PPTT01000014.1"/>
</dbReference>
<dbReference type="OrthoDB" id="9784272at2"/>
<dbReference type="PANTHER" id="PTHR43133">
    <property type="entry name" value="RNA POLYMERASE ECF-TYPE SIGMA FACTO"/>
    <property type="match status" value="1"/>
</dbReference>
<dbReference type="Gene3D" id="1.10.1740.10">
    <property type="match status" value="1"/>
</dbReference>
<dbReference type="InterPro" id="IPR013325">
    <property type="entry name" value="RNA_pol_sigma_r2"/>
</dbReference>
<sequence>MSPRPYDDASDAERLALRHYDDVYRYCYRHSGSREDAQDATQEVFLRFVRNQHRYSERGKPLAYLLVIARNVCADSFRARRAQVPLDEQTADPRPESCGLELADMISKLPDDEREIIALKYDQGLTTVEIGAVTGLSRFAVARKLKSALADLRHQMTLAERGQR</sequence>
<evidence type="ECO:0000313" key="8">
    <source>
        <dbReference type="EMBL" id="RDB68605.1"/>
    </source>
</evidence>
<reference evidence="9" key="3">
    <citation type="journal article" date="2019" name="Microbiol. Resour. Announc.">
        <title>Draft Genome Sequences of Type Strains of Gordonibacter faecihominis, Paraeggerthella hongkongensis, Parvibacter caecicola,Slackia equolifaciens, Slackia faecicanis, and Slackia isoflavoniconvertens.</title>
        <authorList>
            <person name="Danylec N."/>
            <person name="Stoll D.A."/>
            <person name="Dotsch A."/>
            <person name="Huch M."/>
        </authorList>
    </citation>
    <scope>NUCLEOTIDE SEQUENCE</scope>
    <source>
        <strain evidence="9">DSM 16107</strain>
    </source>
</reference>
<dbReference type="NCBIfam" id="TIGR02937">
    <property type="entry name" value="sigma70-ECF"/>
    <property type="match status" value="1"/>
</dbReference>
<evidence type="ECO:0000256" key="1">
    <source>
        <dbReference type="ARBA" id="ARBA00010641"/>
    </source>
</evidence>
<dbReference type="InterPro" id="IPR039425">
    <property type="entry name" value="RNA_pol_sigma-70-like"/>
</dbReference>
<keyword evidence="2" id="KW-0805">Transcription regulation</keyword>
<organism evidence="9 11">
    <name type="scientific">Eggerthella sinensis</name>
    <dbReference type="NCBI Taxonomy" id="242230"/>
    <lineage>
        <taxon>Bacteria</taxon>
        <taxon>Bacillati</taxon>
        <taxon>Actinomycetota</taxon>
        <taxon>Coriobacteriia</taxon>
        <taxon>Eggerthellales</taxon>
        <taxon>Eggerthellaceae</taxon>
        <taxon>Eggerthella</taxon>
    </lineage>
</organism>
<dbReference type="InterPro" id="IPR013324">
    <property type="entry name" value="RNA_pol_sigma_r3/r4-like"/>
</dbReference>
<dbReference type="GO" id="GO:0016987">
    <property type="term" value="F:sigma factor activity"/>
    <property type="evidence" value="ECO:0007669"/>
    <property type="project" value="UniProtKB-KW"/>
</dbReference>
<dbReference type="SUPFAM" id="SSF88659">
    <property type="entry name" value="Sigma3 and sigma4 domains of RNA polymerase sigma factors"/>
    <property type="match status" value="1"/>
</dbReference>
<comment type="caution">
    <text evidence="9">The sequence shown here is derived from an EMBL/GenBank/DDBJ whole genome shotgun (WGS) entry which is preliminary data.</text>
</comment>
<reference evidence="8 10" key="1">
    <citation type="journal article" date="2018" name="Elife">
        <title>Discovery and characterization of a prevalent human gut bacterial enzyme sufficient for the inactivation of a family of plant toxins.</title>
        <authorList>
            <person name="Koppel N."/>
            <person name="Bisanz J.E."/>
            <person name="Pandelia M.E."/>
            <person name="Turnbaugh P.J."/>
            <person name="Balskus E.P."/>
        </authorList>
    </citation>
    <scope>NUCLEOTIDE SEQUENCE [LARGE SCALE GENOMIC DNA]</scope>
    <source>
        <strain evidence="8 10">DSM 16107</strain>
    </source>
</reference>
<evidence type="ECO:0000256" key="4">
    <source>
        <dbReference type="ARBA" id="ARBA00023125"/>
    </source>
</evidence>
<dbReference type="GO" id="GO:0003677">
    <property type="term" value="F:DNA binding"/>
    <property type="evidence" value="ECO:0007669"/>
    <property type="project" value="UniProtKB-KW"/>
</dbReference>
<feature type="domain" description="RNA polymerase sigma-70 region 2" evidence="6">
    <location>
        <begin position="17"/>
        <end position="81"/>
    </location>
</feature>
<evidence type="ECO:0000313" key="11">
    <source>
        <dbReference type="Proteomes" id="UP000270112"/>
    </source>
</evidence>
<name>A0A3N0IVB8_9ACTN</name>
<keyword evidence="5" id="KW-0804">Transcription</keyword>
<evidence type="ECO:0000313" key="9">
    <source>
        <dbReference type="EMBL" id="RNM40400.1"/>
    </source>
</evidence>
<evidence type="ECO:0000259" key="7">
    <source>
        <dbReference type="Pfam" id="PF04545"/>
    </source>
</evidence>
<dbReference type="Gene3D" id="1.20.140.160">
    <property type="match status" value="1"/>
</dbReference>
<proteinExistence type="inferred from homology"/>
<evidence type="ECO:0008006" key="12">
    <source>
        <dbReference type="Google" id="ProtNLM"/>
    </source>
</evidence>
<evidence type="ECO:0000256" key="5">
    <source>
        <dbReference type="ARBA" id="ARBA00023163"/>
    </source>
</evidence>
<accession>A0A3N0IVB8</accession>
<dbReference type="AlphaFoldDB" id="A0A3N0IVB8"/>